<feature type="domain" description="Methyltransferase small" evidence="6">
    <location>
        <begin position="10"/>
        <end position="170"/>
    </location>
</feature>
<dbReference type="GO" id="GO:0052914">
    <property type="term" value="F:16S rRNA (guanine(1207)-N(2))-methyltransferase activity"/>
    <property type="evidence" value="ECO:0007669"/>
    <property type="project" value="UniProtKB-EC"/>
</dbReference>
<keyword evidence="1" id="KW-0963">Cytoplasm</keyword>
<comment type="caution">
    <text evidence="7">The sequence shown here is derived from an EMBL/GenBank/DDBJ whole genome shotgun (WGS) entry which is preliminary data.</text>
</comment>
<keyword evidence="2" id="KW-0698">rRNA processing</keyword>
<evidence type="ECO:0000256" key="4">
    <source>
        <dbReference type="ARBA" id="ARBA00022679"/>
    </source>
</evidence>
<dbReference type="EC" id="2.1.1.174" evidence="7"/>
<dbReference type="InterPro" id="IPR046977">
    <property type="entry name" value="RsmC/RlmG"/>
</dbReference>
<name>A0ABW4CNI0_9LACO</name>
<reference evidence="8" key="1">
    <citation type="journal article" date="2019" name="Int. J. Syst. Evol. Microbiol.">
        <title>The Global Catalogue of Microorganisms (GCM) 10K type strain sequencing project: providing services to taxonomists for standard genome sequencing and annotation.</title>
        <authorList>
            <consortium name="The Broad Institute Genomics Platform"/>
            <consortium name="The Broad Institute Genome Sequencing Center for Infectious Disease"/>
            <person name="Wu L."/>
            <person name="Ma J."/>
        </authorList>
    </citation>
    <scope>NUCLEOTIDE SEQUENCE [LARGE SCALE GENOMIC DNA]</scope>
    <source>
        <strain evidence="8">CCM 8947</strain>
    </source>
</reference>
<keyword evidence="8" id="KW-1185">Reference proteome</keyword>
<dbReference type="RefSeq" id="WP_125696649.1">
    <property type="nucleotide sequence ID" value="NZ_JBHTOG010000038.1"/>
</dbReference>
<evidence type="ECO:0000259" key="6">
    <source>
        <dbReference type="Pfam" id="PF05175"/>
    </source>
</evidence>
<keyword evidence="4 7" id="KW-0808">Transferase</keyword>
<sequence>MQFTYHQTTLTIETLPTVFSPTALDRGTQAMLDLAPVQDGSRILDLGCGSGFVGLYFAKTLPAAQVTMVDVQEDAVAVATANATRNGVAPRILKSDGFSALGGEVFDVVLSNPPYHTDFSVAKGFIEGAYRQLAVGGTLYMVTKRRLWYENKIRAVFGGLRVVERDGYFVFIAEKRRGEAARRKAATAANKHGLSKKLARKQGKKSSRE</sequence>
<accession>A0ABW4CNI0</accession>
<feature type="compositionally biased region" description="Basic residues" evidence="5">
    <location>
        <begin position="193"/>
        <end position="209"/>
    </location>
</feature>
<dbReference type="Proteomes" id="UP001597192">
    <property type="component" value="Unassembled WGS sequence"/>
</dbReference>
<gene>
    <name evidence="7" type="ORF">ACFQ47_07330</name>
</gene>
<dbReference type="Pfam" id="PF05175">
    <property type="entry name" value="MTS"/>
    <property type="match status" value="1"/>
</dbReference>
<evidence type="ECO:0000256" key="2">
    <source>
        <dbReference type="ARBA" id="ARBA00022552"/>
    </source>
</evidence>
<protein>
    <submittedName>
        <fullName evidence="7">Class I SAM-dependent methyltransferase</fullName>
        <ecNumber evidence="7">2.1.1.172</ecNumber>
        <ecNumber evidence="7">2.1.1.174</ecNumber>
    </submittedName>
</protein>
<dbReference type="EMBL" id="JBHTOG010000038">
    <property type="protein sequence ID" value="MFD1432494.1"/>
    <property type="molecule type" value="Genomic_DNA"/>
</dbReference>
<dbReference type="SUPFAM" id="SSF53335">
    <property type="entry name" value="S-adenosyl-L-methionine-dependent methyltransferases"/>
    <property type="match status" value="1"/>
</dbReference>
<dbReference type="InterPro" id="IPR007848">
    <property type="entry name" value="Small_mtfrase_dom"/>
</dbReference>
<dbReference type="Gene3D" id="3.40.50.150">
    <property type="entry name" value="Vaccinia Virus protein VP39"/>
    <property type="match status" value="1"/>
</dbReference>
<dbReference type="InterPro" id="IPR002052">
    <property type="entry name" value="DNA_methylase_N6_adenine_CS"/>
</dbReference>
<proteinExistence type="predicted"/>
<evidence type="ECO:0000313" key="8">
    <source>
        <dbReference type="Proteomes" id="UP001597192"/>
    </source>
</evidence>
<evidence type="ECO:0000313" key="7">
    <source>
        <dbReference type="EMBL" id="MFD1432494.1"/>
    </source>
</evidence>
<dbReference type="PROSITE" id="PS00092">
    <property type="entry name" value="N6_MTASE"/>
    <property type="match status" value="1"/>
</dbReference>
<dbReference type="CDD" id="cd02440">
    <property type="entry name" value="AdoMet_MTases"/>
    <property type="match status" value="1"/>
</dbReference>
<keyword evidence="3 7" id="KW-0489">Methyltransferase</keyword>
<evidence type="ECO:0000256" key="5">
    <source>
        <dbReference type="SAM" id="MobiDB-lite"/>
    </source>
</evidence>
<dbReference type="GO" id="GO:0052916">
    <property type="term" value="F:23S rRNA (guanine(1835)-N(2))-methyltransferase activity"/>
    <property type="evidence" value="ECO:0007669"/>
    <property type="project" value="UniProtKB-EC"/>
</dbReference>
<dbReference type="InterPro" id="IPR029063">
    <property type="entry name" value="SAM-dependent_MTases_sf"/>
</dbReference>
<dbReference type="PANTHER" id="PTHR47816">
    <property type="entry name" value="RIBOSOMAL RNA SMALL SUBUNIT METHYLTRANSFERASE C"/>
    <property type="match status" value="1"/>
</dbReference>
<organism evidence="7 8">
    <name type="scientific">Lacticaseibacillus yichunensis</name>
    <dbReference type="NCBI Taxonomy" id="2486015"/>
    <lineage>
        <taxon>Bacteria</taxon>
        <taxon>Bacillati</taxon>
        <taxon>Bacillota</taxon>
        <taxon>Bacilli</taxon>
        <taxon>Lactobacillales</taxon>
        <taxon>Lactobacillaceae</taxon>
        <taxon>Lacticaseibacillus</taxon>
    </lineage>
</organism>
<dbReference type="EC" id="2.1.1.172" evidence="7"/>
<evidence type="ECO:0000256" key="1">
    <source>
        <dbReference type="ARBA" id="ARBA00022490"/>
    </source>
</evidence>
<evidence type="ECO:0000256" key="3">
    <source>
        <dbReference type="ARBA" id="ARBA00022603"/>
    </source>
</evidence>
<dbReference type="PANTHER" id="PTHR47816:SF4">
    <property type="entry name" value="RIBOSOMAL RNA SMALL SUBUNIT METHYLTRANSFERASE C"/>
    <property type="match status" value="1"/>
</dbReference>
<feature type="region of interest" description="Disordered" evidence="5">
    <location>
        <begin position="183"/>
        <end position="209"/>
    </location>
</feature>